<gene>
    <name evidence="1" type="ORF">CVT25_000142</name>
</gene>
<protein>
    <submittedName>
        <fullName evidence="1">Uncharacterized protein</fullName>
    </submittedName>
</protein>
<dbReference type="InParanoid" id="A0A409VVN2"/>
<organism evidence="1 2">
    <name type="scientific">Psilocybe cyanescens</name>
    <dbReference type="NCBI Taxonomy" id="93625"/>
    <lineage>
        <taxon>Eukaryota</taxon>
        <taxon>Fungi</taxon>
        <taxon>Dikarya</taxon>
        <taxon>Basidiomycota</taxon>
        <taxon>Agaricomycotina</taxon>
        <taxon>Agaricomycetes</taxon>
        <taxon>Agaricomycetidae</taxon>
        <taxon>Agaricales</taxon>
        <taxon>Agaricineae</taxon>
        <taxon>Strophariaceae</taxon>
        <taxon>Psilocybe</taxon>
    </lineage>
</organism>
<accession>A0A409VVN2</accession>
<evidence type="ECO:0000313" key="2">
    <source>
        <dbReference type="Proteomes" id="UP000283269"/>
    </source>
</evidence>
<sequence>MTRSCLIFNANGRSYNRSMMRTISVQYRSTYARDPLLFIIITTMSSMRINRSPLAFKVQICPKYQQWGYGIWATDTFARLPAATIELT</sequence>
<keyword evidence="2" id="KW-1185">Reference proteome</keyword>
<comment type="caution">
    <text evidence="1">The sequence shown here is derived from an EMBL/GenBank/DDBJ whole genome shotgun (WGS) entry which is preliminary data.</text>
</comment>
<dbReference type="Proteomes" id="UP000283269">
    <property type="component" value="Unassembled WGS sequence"/>
</dbReference>
<proteinExistence type="predicted"/>
<name>A0A409VVN2_PSICY</name>
<dbReference type="EMBL" id="NHYD01003907">
    <property type="protein sequence ID" value="PPQ70322.1"/>
    <property type="molecule type" value="Genomic_DNA"/>
</dbReference>
<reference evidence="1 2" key="1">
    <citation type="journal article" date="2018" name="Evol. Lett.">
        <title>Horizontal gene cluster transfer increased hallucinogenic mushroom diversity.</title>
        <authorList>
            <person name="Reynolds H.T."/>
            <person name="Vijayakumar V."/>
            <person name="Gluck-Thaler E."/>
            <person name="Korotkin H.B."/>
            <person name="Matheny P.B."/>
            <person name="Slot J.C."/>
        </authorList>
    </citation>
    <scope>NUCLEOTIDE SEQUENCE [LARGE SCALE GENOMIC DNA]</scope>
    <source>
        <strain evidence="1 2">2631</strain>
    </source>
</reference>
<evidence type="ECO:0000313" key="1">
    <source>
        <dbReference type="EMBL" id="PPQ70322.1"/>
    </source>
</evidence>
<dbReference type="AlphaFoldDB" id="A0A409VVN2"/>